<dbReference type="Proteomes" id="UP000837857">
    <property type="component" value="Chromosome 8"/>
</dbReference>
<keyword evidence="2" id="KW-0732">Signal</keyword>
<gene>
    <name evidence="3" type="ORF">IPOD504_LOCUS16637</name>
</gene>
<evidence type="ECO:0000256" key="2">
    <source>
        <dbReference type="SAM" id="SignalP"/>
    </source>
</evidence>
<organism evidence="3 4">
    <name type="scientific">Iphiclides podalirius</name>
    <name type="common">scarce swallowtail</name>
    <dbReference type="NCBI Taxonomy" id="110791"/>
    <lineage>
        <taxon>Eukaryota</taxon>
        <taxon>Metazoa</taxon>
        <taxon>Ecdysozoa</taxon>
        <taxon>Arthropoda</taxon>
        <taxon>Hexapoda</taxon>
        <taxon>Insecta</taxon>
        <taxon>Pterygota</taxon>
        <taxon>Neoptera</taxon>
        <taxon>Endopterygota</taxon>
        <taxon>Lepidoptera</taxon>
        <taxon>Glossata</taxon>
        <taxon>Ditrysia</taxon>
        <taxon>Papilionoidea</taxon>
        <taxon>Papilionidae</taxon>
        <taxon>Papilioninae</taxon>
        <taxon>Iphiclides</taxon>
    </lineage>
</organism>
<keyword evidence="4" id="KW-1185">Reference proteome</keyword>
<feature type="non-terminal residue" evidence="3">
    <location>
        <position position="1"/>
    </location>
</feature>
<sequence>MRLLLVLFILLNGTASLYVQKTIETNYPKTLMFTDLMNKKKSPILGLRQETLLNSRIDSGFAFPNIDKLLTTLKIPGYNVYLLNFKNFNTKETRRYSENSNMMTHLENELETKKTNYNAFVNEKNIKIIRNNLTEVRNENYDPYQSSINTDCDGGDSLNIGKCIEQATTTASDILNDTTTNSDFLNENSTTTSSYDDETDYGSLADRIGISPELLASMVG</sequence>
<name>A0ABN8J745_9NEOP</name>
<evidence type="ECO:0000313" key="4">
    <source>
        <dbReference type="Proteomes" id="UP000837857"/>
    </source>
</evidence>
<reference evidence="3" key="1">
    <citation type="submission" date="2022-03" db="EMBL/GenBank/DDBJ databases">
        <authorList>
            <person name="Martin H S."/>
        </authorList>
    </citation>
    <scope>NUCLEOTIDE SEQUENCE</scope>
</reference>
<accession>A0ABN8J745</accession>
<evidence type="ECO:0000256" key="1">
    <source>
        <dbReference type="SAM" id="MobiDB-lite"/>
    </source>
</evidence>
<protein>
    <submittedName>
        <fullName evidence="3">Uncharacterized protein</fullName>
    </submittedName>
</protein>
<feature type="region of interest" description="Disordered" evidence="1">
    <location>
        <begin position="179"/>
        <end position="200"/>
    </location>
</feature>
<feature type="chain" id="PRO_5046137546" evidence="2">
    <location>
        <begin position="17"/>
        <end position="220"/>
    </location>
</feature>
<dbReference type="EMBL" id="OW152820">
    <property type="protein sequence ID" value="CAH2075261.1"/>
    <property type="molecule type" value="Genomic_DNA"/>
</dbReference>
<proteinExistence type="predicted"/>
<feature type="signal peptide" evidence="2">
    <location>
        <begin position="1"/>
        <end position="16"/>
    </location>
</feature>
<evidence type="ECO:0000313" key="3">
    <source>
        <dbReference type="EMBL" id="CAH2075261.1"/>
    </source>
</evidence>